<organism evidence="1 2">
    <name type="scientific">Irpex rosettiformis</name>
    <dbReference type="NCBI Taxonomy" id="378272"/>
    <lineage>
        <taxon>Eukaryota</taxon>
        <taxon>Fungi</taxon>
        <taxon>Dikarya</taxon>
        <taxon>Basidiomycota</taxon>
        <taxon>Agaricomycotina</taxon>
        <taxon>Agaricomycetes</taxon>
        <taxon>Polyporales</taxon>
        <taxon>Irpicaceae</taxon>
        <taxon>Irpex</taxon>
    </lineage>
</organism>
<keyword evidence="2" id="KW-1185">Reference proteome</keyword>
<dbReference type="Proteomes" id="UP001055072">
    <property type="component" value="Unassembled WGS sequence"/>
</dbReference>
<evidence type="ECO:0000313" key="2">
    <source>
        <dbReference type="Proteomes" id="UP001055072"/>
    </source>
</evidence>
<comment type="caution">
    <text evidence="1">The sequence shown here is derived from an EMBL/GenBank/DDBJ whole genome shotgun (WGS) entry which is preliminary data.</text>
</comment>
<dbReference type="EMBL" id="MU274906">
    <property type="protein sequence ID" value="KAI0091221.1"/>
    <property type="molecule type" value="Genomic_DNA"/>
</dbReference>
<accession>A0ACB8UAF2</accession>
<proteinExistence type="predicted"/>
<gene>
    <name evidence="1" type="ORF">BDY19DRAFT_690964</name>
</gene>
<protein>
    <submittedName>
        <fullName evidence="1">Uncharacterized protein</fullName>
    </submittedName>
</protein>
<name>A0ACB8UAF2_9APHY</name>
<reference evidence="1" key="1">
    <citation type="journal article" date="2021" name="Environ. Microbiol.">
        <title>Gene family expansions and transcriptome signatures uncover fungal adaptations to wood decay.</title>
        <authorList>
            <person name="Hage H."/>
            <person name="Miyauchi S."/>
            <person name="Viragh M."/>
            <person name="Drula E."/>
            <person name="Min B."/>
            <person name="Chaduli D."/>
            <person name="Navarro D."/>
            <person name="Favel A."/>
            <person name="Norest M."/>
            <person name="Lesage-Meessen L."/>
            <person name="Balint B."/>
            <person name="Merenyi Z."/>
            <person name="de Eugenio L."/>
            <person name="Morin E."/>
            <person name="Martinez A.T."/>
            <person name="Baldrian P."/>
            <person name="Stursova M."/>
            <person name="Martinez M.J."/>
            <person name="Novotny C."/>
            <person name="Magnuson J.K."/>
            <person name="Spatafora J.W."/>
            <person name="Maurice S."/>
            <person name="Pangilinan J."/>
            <person name="Andreopoulos W."/>
            <person name="LaButti K."/>
            <person name="Hundley H."/>
            <person name="Na H."/>
            <person name="Kuo A."/>
            <person name="Barry K."/>
            <person name="Lipzen A."/>
            <person name="Henrissat B."/>
            <person name="Riley R."/>
            <person name="Ahrendt S."/>
            <person name="Nagy L.G."/>
            <person name="Grigoriev I.V."/>
            <person name="Martin F."/>
            <person name="Rosso M.N."/>
        </authorList>
    </citation>
    <scope>NUCLEOTIDE SEQUENCE</scope>
    <source>
        <strain evidence="1">CBS 384.51</strain>
    </source>
</reference>
<sequence length="307" mass="34213">MTKEHGYVAELFDFCSAQRTAIDLSVLLGRERWFANVFRENAKDSKCKLINYAVHALPLVVPNLGDDVAALIRSPSARRQHPRLQELRGRSFDFFPPVYYPPTLNADERTIQLLFLVPAIGYYFRAALYGPSSLHSDRVHGNANGIKWDAKTEGITPHNLAFMFTVLRFHVSGEDEFVQRDSGSSADHSHDGSDASNDKVDWTEEYNRLYQMFKEKWELRGMQQIANAVAAVAFHGANAGDAIRASEGQEAMRSMAERNMQALAAFGTASVISADIPALTHFEVRQSPLICHPGCPFGRGRSCTCSN</sequence>
<evidence type="ECO:0000313" key="1">
    <source>
        <dbReference type="EMBL" id="KAI0091221.1"/>
    </source>
</evidence>